<gene>
    <name evidence="1" type="ORF">WMO43_00725</name>
</gene>
<reference evidence="1 2" key="1">
    <citation type="submission" date="2024-03" db="EMBL/GenBank/DDBJ databases">
        <title>Human intestinal bacterial collection.</title>
        <authorList>
            <person name="Pauvert C."/>
            <person name="Hitch T.C.A."/>
            <person name="Clavel T."/>
        </authorList>
    </citation>
    <scope>NUCLEOTIDE SEQUENCE [LARGE SCALE GENOMIC DNA]</scope>
    <source>
        <strain evidence="1 2">CLA-AA-H185</strain>
    </source>
</reference>
<accession>A0ABV1H9M4</accession>
<evidence type="ECO:0000313" key="1">
    <source>
        <dbReference type="EMBL" id="MEQ2556404.1"/>
    </source>
</evidence>
<dbReference type="EMBL" id="JBBMEX010000001">
    <property type="protein sequence ID" value="MEQ2556404.1"/>
    <property type="molecule type" value="Genomic_DNA"/>
</dbReference>
<comment type="caution">
    <text evidence="1">The sequence shown here is derived from an EMBL/GenBank/DDBJ whole genome shotgun (WGS) entry which is preliminary data.</text>
</comment>
<evidence type="ECO:0000313" key="2">
    <source>
        <dbReference type="Proteomes" id="UP001454489"/>
    </source>
</evidence>
<protein>
    <submittedName>
        <fullName evidence="1">Uncharacterized protein</fullName>
    </submittedName>
</protein>
<dbReference type="RefSeq" id="WP_353529377.1">
    <property type="nucleotide sequence ID" value="NZ_JBBMEX010000001.1"/>
</dbReference>
<dbReference type="Proteomes" id="UP001454489">
    <property type="component" value="Unassembled WGS sequence"/>
</dbReference>
<sequence length="174" mass="20271">MKRNSEVVQDDEGKRIVVIHNIQFKGRQNIDWDSVENYIRRYIGQFVEIMDTGDIVYLGKDLADEYSGSKYTEKLKGGFAKAKANAAQGLPEMIRIATNLRKQKNLAKKHCFDARYGWYRCDTRFALPVYAEEGRVGRYNVYRAELIIRHAADHKLYLYDIINIKKETSTPLEQ</sequence>
<name>A0ABV1H9M4_9FIRM</name>
<keyword evidence="2" id="KW-1185">Reference proteome</keyword>
<organism evidence="1 2">
    <name type="scientific">Maccoyibacter intestinihominis</name>
    <dbReference type="NCBI Taxonomy" id="3133499"/>
    <lineage>
        <taxon>Bacteria</taxon>
        <taxon>Bacillati</taxon>
        <taxon>Bacillota</taxon>
        <taxon>Clostridia</taxon>
        <taxon>Lachnospirales</taxon>
        <taxon>Lachnospiraceae</taxon>
        <taxon>Maccoyibacter</taxon>
    </lineage>
</organism>
<proteinExistence type="predicted"/>